<dbReference type="InterPro" id="IPR006357">
    <property type="entry name" value="HAD-SF_hydro_IIA"/>
</dbReference>
<dbReference type="GO" id="GO:0016791">
    <property type="term" value="F:phosphatase activity"/>
    <property type="evidence" value="ECO:0007669"/>
    <property type="project" value="TreeGrafter"/>
</dbReference>
<proteinExistence type="predicted"/>
<dbReference type="Pfam" id="PF13344">
    <property type="entry name" value="Hydrolase_6"/>
    <property type="match status" value="1"/>
</dbReference>
<dbReference type="Gene3D" id="3.40.50.1000">
    <property type="entry name" value="HAD superfamily/HAD-like"/>
    <property type="match status" value="2"/>
</dbReference>
<dbReference type="SUPFAM" id="SSF56784">
    <property type="entry name" value="HAD-like"/>
    <property type="match status" value="1"/>
</dbReference>
<dbReference type="EMBL" id="CAEZTI010000006">
    <property type="protein sequence ID" value="CAB4556239.1"/>
    <property type="molecule type" value="Genomic_DNA"/>
</dbReference>
<dbReference type="NCBIfam" id="TIGR01460">
    <property type="entry name" value="HAD-SF-IIA"/>
    <property type="match status" value="1"/>
</dbReference>
<name>A0A6J6D0R4_9ZZZZ</name>
<dbReference type="PANTHER" id="PTHR19288">
    <property type="entry name" value="4-NITROPHENYLPHOSPHATASE-RELATED"/>
    <property type="match status" value="1"/>
</dbReference>
<dbReference type="AlphaFoldDB" id="A0A6J6D0R4"/>
<gene>
    <name evidence="1" type="ORF">UFOPK1619_00074</name>
</gene>
<organism evidence="1">
    <name type="scientific">freshwater metagenome</name>
    <dbReference type="NCBI Taxonomy" id="449393"/>
    <lineage>
        <taxon>unclassified sequences</taxon>
        <taxon>metagenomes</taxon>
        <taxon>ecological metagenomes</taxon>
    </lineage>
</organism>
<dbReference type="InterPro" id="IPR036412">
    <property type="entry name" value="HAD-like_sf"/>
</dbReference>
<dbReference type="Pfam" id="PF13242">
    <property type="entry name" value="Hydrolase_like"/>
    <property type="match status" value="1"/>
</dbReference>
<evidence type="ECO:0000313" key="1">
    <source>
        <dbReference type="EMBL" id="CAB4556239.1"/>
    </source>
</evidence>
<dbReference type="GO" id="GO:0005737">
    <property type="term" value="C:cytoplasm"/>
    <property type="evidence" value="ECO:0007669"/>
    <property type="project" value="TreeGrafter"/>
</dbReference>
<dbReference type="PANTHER" id="PTHR19288:SF46">
    <property type="entry name" value="HALOACID DEHALOGENASE-LIKE HYDROLASE DOMAIN-CONTAINING PROTEIN 2"/>
    <property type="match status" value="1"/>
</dbReference>
<accession>A0A6J6D0R4</accession>
<reference evidence="1" key="1">
    <citation type="submission" date="2020-05" db="EMBL/GenBank/DDBJ databases">
        <authorList>
            <person name="Chiriac C."/>
            <person name="Salcher M."/>
            <person name="Ghai R."/>
            <person name="Kavagutti S V."/>
        </authorList>
    </citation>
    <scope>NUCLEOTIDE SEQUENCE</scope>
</reference>
<sequence length="263" mass="27122">MNKTQVPRVVLCDLDGVVWLAHRPIAGSVEAIAQLRQAGVRVLFVTNNSFSTLDEQHQALGAIGVPATGDVVTSAMSAVTAIKPSWRVLVCGGRGLIEEVRATGAETVVVYENRPVSGSFDAVVVGFHREFDFQVLADALTAVRGGALLIGSNYDPTYPTPDGPIPGGGSIVAAIEKATGVSALITGKPCAPMAGLVRDMCPGVDVADMVMVGDRDDTDGAFARTLGCRFALVLSGVTPDGNDVAADIVAPSLAGVVQQLLTP</sequence>
<protein>
    <submittedName>
        <fullName evidence="1">Unannotated protein</fullName>
    </submittedName>
</protein>
<dbReference type="InterPro" id="IPR023214">
    <property type="entry name" value="HAD_sf"/>
</dbReference>